<gene>
    <name evidence="1" type="ORF">ARMOST_19462</name>
</gene>
<dbReference type="AlphaFoldDB" id="A0A284S4M2"/>
<dbReference type="EMBL" id="FUEG01000032">
    <property type="protein sequence ID" value="SJL15950.1"/>
    <property type="molecule type" value="Genomic_DNA"/>
</dbReference>
<accession>A0A284S4M2</accession>
<proteinExistence type="predicted"/>
<keyword evidence="2" id="KW-1185">Reference proteome</keyword>
<evidence type="ECO:0000313" key="1">
    <source>
        <dbReference type="EMBL" id="SJL15950.1"/>
    </source>
</evidence>
<protein>
    <submittedName>
        <fullName evidence="1">Uncharacterized protein</fullName>
    </submittedName>
</protein>
<reference evidence="2" key="1">
    <citation type="journal article" date="2017" name="Nat. Ecol. Evol.">
        <title>Genome expansion and lineage-specific genetic innovations in the forest pathogenic fungi Armillaria.</title>
        <authorList>
            <person name="Sipos G."/>
            <person name="Prasanna A.N."/>
            <person name="Walter M.C."/>
            <person name="O'Connor E."/>
            <person name="Balint B."/>
            <person name="Krizsan K."/>
            <person name="Kiss B."/>
            <person name="Hess J."/>
            <person name="Varga T."/>
            <person name="Slot J."/>
            <person name="Riley R."/>
            <person name="Boka B."/>
            <person name="Rigling D."/>
            <person name="Barry K."/>
            <person name="Lee J."/>
            <person name="Mihaltcheva S."/>
            <person name="LaButti K."/>
            <person name="Lipzen A."/>
            <person name="Waldron R."/>
            <person name="Moloney N.M."/>
            <person name="Sperisen C."/>
            <person name="Kredics L."/>
            <person name="Vagvoelgyi C."/>
            <person name="Patrignani A."/>
            <person name="Fitzpatrick D."/>
            <person name="Nagy I."/>
            <person name="Doyle S."/>
            <person name="Anderson J.B."/>
            <person name="Grigoriev I.V."/>
            <person name="Gueldener U."/>
            <person name="Muensterkoetter M."/>
            <person name="Nagy L.G."/>
        </authorList>
    </citation>
    <scope>NUCLEOTIDE SEQUENCE [LARGE SCALE GENOMIC DNA]</scope>
    <source>
        <strain evidence="2">C18/9</strain>
    </source>
</reference>
<evidence type="ECO:0000313" key="2">
    <source>
        <dbReference type="Proteomes" id="UP000219338"/>
    </source>
</evidence>
<organism evidence="1 2">
    <name type="scientific">Armillaria ostoyae</name>
    <name type="common">Armillaria root rot fungus</name>
    <dbReference type="NCBI Taxonomy" id="47428"/>
    <lineage>
        <taxon>Eukaryota</taxon>
        <taxon>Fungi</taxon>
        <taxon>Dikarya</taxon>
        <taxon>Basidiomycota</taxon>
        <taxon>Agaricomycotina</taxon>
        <taxon>Agaricomycetes</taxon>
        <taxon>Agaricomycetidae</taxon>
        <taxon>Agaricales</taxon>
        <taxon>Marasmiineae</taxon>
        <taxon>Physalacriaceae</taxon>
        <taxon>Armillaria</taxon>
    </lineage>
</organism>
<dbReference type="Proteomes" id="UP000219338">
    <property type="component" value="Unassembled WGS sequence"/>
</dbReference>
<sequence>MSDVLVETRLKWVICDDMSYHRRALV</sequence>
<name>A0A284S4M2_ARMOS</name>